<name>A0A426Z7C7_ENSVE</name>
<sequence>MVCASRRWCDNCQDAEGVGLVPLLIRAGTTMVELLEYLLGRRGETTIQFNSTTIGVALPIFSTIVSTFYELTLAARLSLIPFHPIVSSSLRSMFHLMTSQFTGNLPHRLVLLNSRTWQEAFTIELTLPQPRTWQVAFTTGLTLPQPTSSDVDSWVINGQGRSSFVEIGLVASW</sequence>
<reference evidence="1 2" key="1">
    <citation type="journal article" date="2014" name="Agronomy (Basel)">
        <title>A Draft Genome Sequence for Ensete ventricosum, the Drought-Tolerant Tree Against Hunger.</title>
        <authorList>
            <person name="Harrison J."/>
            <person name="Moore K.A."/>
            <person name="Paszkiewicz K."/>
            <person name="Jones T."/>
            <person name="Grant M."/>
            <person name="Ambacheew D."/>
            <person name="Muzemil S."/>
            <person name="Studholme D.J."/>
        </authorList>
    </citation>
    <scope>NUCLEOTIDE SEQUENCE [LARGE SCALE GENOMIC DNA]</scope>
</reference>
<gene>
    <name evidence="1" type="ORF">B296_00011681</name>
</gene>
<dbReference type="Proteomes" id="UP000287651">
    <property type="component" value="Unassembled WGS sequence"/>
</dbReference>
<evidence type="ECO:0000313" key="2">
    <source>
        <dbReference type="Proteomes" id="UP000287651"/>
    </source>
</evidence>
<organism evidence="1 2">
    <name type="scientific">Ensete ventricosum</name>
    <name type="common">Abyssinian banana</name>
    <name type="synonym">Musa ensete</name>
    <dbReference type="NCBI Taxonomy" id="4639"/>
    <lineage>
        <taxon>Eukaryota</taxon>
        <taxon>Viridiplantae</taxon>
        <taxon>Streptophyta</taxon>
        <taxon>Embryophyta</taxon>
        <taxon>Tracheophyta</taxon>
        <taxon>Spermatophyta</taxon>
        <taxon>Magnoliopsida</taxon>
        <taxon>Liliopsida</taxon>
        <taxon>Zingiberales</taxon>
        <taxon>Musaceae</taxon>
        <taxon>Ensete</taxon>
    </lineage>
</organism>
<dbReference type="AlphaFoldDB" id="A0A426Z7C7"/>
<evidence type="ECO:0000313" key="1">
    <source>
        <dbReference type="EMBL" id="RRT59875.1"/>
    </source>
</evidence>
<protein>
    <submittedName>
        <fullName evidence="1">Uncharacterized protein</fullName>
    </submittedName>
</protein>
<dbReference type="EMBL" id="AMZH03008027">
    <property type="protein sequence ID" value="RRT59875.1"/>
    <property type="molecule type" value="Genomic_DNA"/>
</dbReference>
<proteinExistence type="predicted"/>
<comment type="caution">
    <text evidence="1">The sequence shown here is derived from an EMBL/GenBank/DDBJ whole genome shotgun (WGS) entry which is preliminary data.</text>
</comment>
<accession>A0A426Z7C7</accession>